<name>A0A6A4IES6_9AGAR</name>
<keyword evidence="2" id="KW-1185">Reference proteome</keyword>
<dbReference type="AlphaFoldDB" id="A0A6A4IES6"/>
<protein>
    <submittedName>
        <fullName evidence="1">Uncharacterized protein</fullName>
    </submittedName>
</protein>
<dbReference type="EMBL" id="ML769396">
    <property type="protein sequence ID" value="KAE9407334.1"/>
    <property type="molecule type" value="Genomic_DNA"/>
</dbReference>
<accession>A0A6A4IES6</accession>
<proteinExistence type="predicted"/>
<evidence type="ECO:0000313" key="2">
    <source>
        <dbReference type="Proteomes" id="UP000799118"/>
    </source>
</evidence>
<reference evidence="1" key="1">
    <citation type="journal article" date="2019" name="Environ. Microbiol.">
        <title>Fungal ecological strategies reflected in gene transcription - a case study of two litter decomposers.</title>
        <authorList>
            <person name="Barbi F."/>
            <person name="Kohler A."/>
            <person name="Barry K."/>
            <person name="Baskaran P."/>
            <person name="Daum C."/>
            <person name="Fauchery L."/>
            <person name="Ihrmark K."/>
            <person name="Kuo A."/>
            <person name="LaButti K."/>
            <person name="Lipzen A."/>
            <person name="Morin E."/>
            <person name="Grigoriev I.V."/>
            <person name="Henrissat B."/>
            <person name="Lindahl B."/>
            <person name="Martin F."/>
        </authorList>
    </citation>
    <scope>NUCLEOTIDE SEQUENCE</scope>
    <source>
        <strain evidence="1">JB14</strain>
    </source>
</reference>
<gene>
    <name evidence="1" type="ORF">BT96DRAFT_1014175</name>
</gene>
<sequence>MLVAGIGIRRKRKIFPVSSTTARRVLESAWLVGILLNAATKTIFGLPSSGATMHYCCYPYSLMAVIPYDSQSASQKLDVSPPFQDLPLVEMFERTDTRYYHPSFQSQDIPDSSVDHECAQAYWRANRDNHPKPEPCKHWSF</sequence>
<dbReference type="Proteomes" id="UP000799118">
    <property type="component" value="Unassembled WGS sequence"/>
</dbReference>
<organism evidence="1 2">
    <name type="scientific">Gymnopus androsaceus JB14</name>
    <dbReference type="NCBI Taxonomy" id="1447944"/>
    <lineage>
        <taxon>Eukaryota</taxon>
        <taxon>Fungi</taxon>
        <taxon>Dikarya</taxon>
        <taxon>Basidiomycota</taxon>
        <taxon>Agaricomycotina</taxon>
        <taxon>Agaricomycetes</taxon>
        <taxon>Agaricomycetidae</taxon>
        <taxon>Agaricales</taxon>
        <taxon>Marasmiineae</taxon>
        <taxon>Omphalotaceae</taxon>
        <taxon>Gymnopus</taxon>
    </lineage>
</organism>
<evidence type="ECO:0000313" key="1">
    <source>
        <dbReference type="EMBL" id="KAE9407334.1"/>
    </source>
</evidence>